<comment type="caution">
    <text evidence="3">The sequence shown here is derived from an EMBL/GenBank/DDBJ whole genome shotgun (WGS) entry which is preliminary data.</text>
</comment>
<dbReference type="SUPFAM" id="SSF55729">
    <property type="entry name" value="Acyl-CoA N-acyltransferases (Nat)"/>
    <property type="match status" value="1"/>
</dbReference>
<dbReference type="RefSeq" id="WP_161693346.1">
    <property type="nucleotide sequence ID" value="NZ_JAAAMU010000001.1"/>
</dbReference>
<dbReference type="Gene3D" id="3.40.630.30">
    <property type="match status" value="1"/>
</dbReference>
<dbReference type="PROSITE" id="PS51186">
    <property type="entry name" value="GNAT"/>
    <property type="match status" value="1"/>
</dbReference>
<accession>A0A7X4YJM2</accession>
<gene>
    <name evidence="3" type="ORF">GT003_00635</name>
</gene>
<dbReference type="InterPro" id="IPR000182">
    <property type="entry name" value="GNAT_dom"/>
</dbReference>
<dbReference type="CDD" id="cd04301">
    <property type="entry name" value="NAT_SF"/>
    <property type="match status" value="1"/>
</dbReference>
<keyword evidence="4" id="KW-1185">Reference proteome</keyword>
<keyword evidence="1 3" id="KW-0808">Transferase</keyword>
<proteinExistence type="predicted"/>
<sequence length="155" mass="17522">MIRAIDLTDPAETRRLLELQRVSYRVEAELIGFDGIPGLHDTAASIRNCGETFFGWFESEQLAGAVSYKTDSGVVDIHRLVVDPGHFRRGIGERLIRHVLRTLADGTDKFLVATGTANDPAKRLYLKLGFVRIRDFEAEPNVWITEYERSANRMS</sequence>
<evidence type="ECO:0000313" key="4">
    <source>
        <dbReference type="Proteomes" id="UP000558113"/>
    </source>
</evidence>
<evidence type="ECO:0000313" key="3">
    <source>
        <dbReference type="EMBL" id="NBC67498.1"/>
    </source>
</evidence>
<dbReference type="GO" id="GO:0008080">
    <property type="term" value="F:N-acetyltransferase activity"/>
    <property type="evidence" value="ECO:0007669"/>
    <property type="project" value="InterPro"/>
</dbReference>
<evidence type="ECO:0000256" key="1">
    <source>
        <dbReference type="ARBA" id="ARBA00022679"/>
    </source>
</evidence>
<reference evidence="3 4" key="1">
    <citation type="submission" date="2020-01" db="EMBL/GenBank/DDBJ databases">
        <title>Paenibacillus soybeanensis sp. nov. isolated from the nodules of soybean (Glycine max(L.) Merr).</title>
        <authorList>
            <person name="Wang H."/>
        </authorList>
    </citation>
    <scope>NUCLEOTIDE SEQUENCE [LARGE SCALE GENOMIC DNA]</scope>
    <source>
        <strain evidence="3 4">DSM 23054</strain>
    </source>
</reference>
<feature type="domain" description="N-acetyltransferase" evidence="2">
    <location>
        <begin position="1"/>
        <end position="155"/>
    </location>
</feature>
<dbReference type="InterPro" id="IPR050769">
    <property type="entry name" value="NAT_camello-type"/>
</dbReference>
<dbReference type="OrthoDB" id="46888at2"/>
<name>A0A7X4YJM2_9BACL</name>
<dbReference type="EMBL" id="JAAAMU010000001">
    <property type="protein sequence ID" value="NBC67498.1"/>
    <property type="molecule type" value="Genomic_DNA"/>
</dbReference>
<organism evidence="3 4">
    <name type="scientific">Paenibacillus sacheonensis</name>
    <dbReference type="NCBI Taxonomy" id="742054"/>
    <lineage>
        <taxon>Bacteria</taxon>
        <taxon>Bacillati</taxon>
        <taxon>Bacillota</taxon>
        <taxon>Bacilli</taxon>
        <taxon>Bacillales</taxon>
        <taxon>Paenibacillaceae</taxon>
        <taxon>Paenibacillus</taxon>
    </lineage>
</organism>
<dbReference type="InterPro" id="IPR016181">
    <property type="entry name" value="Acyl_CoA_acyltransferase"/>
</dbReference>
<dbReference type="PANTHER" id="PTHR13947:SF37">
    <property type="entry name" value="LD18367P"/>
    <property type="match status" value="1"/>
</dbReference>
<dbReference type="Proteomes" id="UP000558113">
    <property type="component" value="Unassembled WGS sequence"/>
</dbReference>
<dbReference type="Pfam" id="PF00583">
    <property type="entry name" value="Acetyltransf_1"/>
    <property type="match status" value="1"/>
</dbReference>
<protein>
    <submittedName>
        <fullName evidence="3">GNAT family N-acetyltransferase</fullName>
    </submittedName>
</protein>
<dbReference type="PANTHER" id="PTHR13947">
    <property type="entry name" value="GNAT FAMILY N-ACETYLTRANSFERASE"/>
    <property type="match status" value="1"/>
</dbReference>
<dbReference type="AlphaFoldDB" id="A0A7X4YJM2"/>
<evidence type="ECO:0000259" key="2">
    <source>
        <dbReference type="PROSITE" id="PS51186"/>
    </source>
</evidence>